<evidence type="ECO:0000313" key="7">
    <source>
        <dbReference type="EMBL" id="WOT04510.1"/>
    </source>
</evidence>
<evidence type="ECO:0000313" key="8">
    <source>
        <dbReference type="Proteomes" id="UP001529491"/>
    </source>
</evidence>
<dbReference type="Proteomes" id="UP001529491">
    <property type="component" value="Chromosome"/>
</dbReference>
<keyword evidence="4" id="KW-0472">Membrane</keyword>
<dbReference type="InterPro" id="IPR010583">
    <property type="entry name" value="MipA"/>
</dbReference>
<comment type="similarity">
    <text evidence="2">Belongs to the MipA/OmpV family.</text>
</comment>
<gene>
    <name evidence="7" type="ORF">RGE70_14435</name>
</gene>
<keyword evidence="5" id="KW-0998">Cell outer membrane</keyword>
<protein>
    <submittedName>
        <fullName evidence="7">MipA/OmpV family protein</fullName>
    </submittedName>
</protein>
<keyword evidence="8" id="KW-1185">Reference proteome</keyword>
<evidence type="ECO:0000256" key="4">
    <source>
        <dbReference type="ARBA" id="ARBA00023136"/>
    </source>
</evidence>
<dbReference type="PANTHER" id="PTHR38776:SF1">
    <property type="entry name" value="MLTA-INTERACTING PROTEIN-RELATED"/>
    <property type="match status" value="1"/>
</dbReference>
<dbReference type="Pfam" id="PF06629">
    <property type="entry name" value="MipA"/>
    <property type="match status" value="1"/>
</dbReference>
<feature type="chain" id="PRO_5045820067" evidence="6">
    <location>
        <begin position="21"/>
        <end position="290"/>
    </location>
</feature>
<feature type="signal peptide" evidence="6">
    <location>
        <begin position="1"/>
        <end position="20"/>
    </location>
</feature>
<evidence type="ECO:0000256" key="2">
    <source>
        <dbReference type="ARBA" id="ARBA00005722"/>
    </source>
</evidence>
<sequence length="290" mass="33261">MPYLFAFALLLSLNTSTALANNAHCESDNSCIEVERWDIGIALGYGSKTNPLKDYDDIPIYLVPTIAYYGDRWFFDNGDLGYTLTEGESFTINLIGTFSHDRAFFYRWDPSNLFSIQNNSFEQSIGNETSTGMSKNTPEINTMEKLCRKFTYLGGAEAFLYTAFGIVKTSVTHDLFNVHNGTEAQLKWRYNIPLNSWNFEFAAVLDWKSKRVVDYYYGIRPSESIYWSEKYQPKSALNQGLEFTGQYVLTDNWNLLFAARYTKIADEIVASPLLEKDHTTTYFLGAAYRF</sequence>
<keyword evidence="3 6" id="KW-0732">Signal</keyword>
<organism evidence="7 8">
    <name type="scientific">Shewanella youngdeokensis</name>
    <dbReference type="NCBI Taxonomy" id="2999068"/>
    <lineage>
        <taxon>Bacteria</taxon>
        <taxon>Pseudomonadati</taxon>
        <taxon>Pseudomonadota</taxon>
        <taxon>Gammaproteobacteria</taxon>
        <taxon>Alteromonadales</taxon>
        <taxon>Shewanellaceae</taxon>
        <taxon>Shewanella</taxon>
    </lineage>
</organism>
<evidence type="ECO:0000256" key="6">
    <source>
        <dbReference type="SAM" id="SignalP"/>
    </source>
</evidence>
<dbReference type="RefSeq" id="WP_310472146.1">
    <property type="nucleotide sequence ID" value="NZ_CP136522.1"/>
</dbReference>
<evidence type="ECO:0000256" key="1">
    <source>
        <dbReference type="ARBA" id="ARBA00004442"/>
    </source>
</evidence>
<dbReference type="EMBL" id="CP136522">
    <property type="protein sequence ID" value="WOT04510.1"/>
    <property type="molecule type" value="Genomic_DNA"/>
</dbReference>
<evidence type="ECO:0000256" key="5">
    <source>
        <dbReference type="ARBA" id="ARBA00023237"/>
    </source>
</evidence>
<name>A0ABZ0JYE4_9GAMM</name>
<proteinExistence type="inferred from homology"/>
<reference evidence="7 8" key="1">
    <citation type="submission" date="2023-10" db="EMBL/GenBank/DDBJ databases">
        <title>Complete genome sequence of Shewanella sp. DAU334.</title>
        <authorList>
            <person name="Lee Y.-S."/>
            <person name="Jeong H.-R."/>
            <person name="Hwang E.-J."/>
            <person name="Choi Y.-L."/>
            <person name="Kim G.-D."/>
        </authorList>
    </citation>
    <scope>NUCLEOTIDE SEQUENCE [LARGE SCALE GENOMIC DNA]</scope>
    <source>
        <strain evidence="7 8">DAU334</strain>
    </source>
</reference>
<comment type="subcellular location">
    <subcellularLocation>
        <location evidence="1">Cell outer membrane</location>
    </subcellularLocation>
</comment>
<dbReference type="PANTHER" id="PTHR38776">
    <property type="entry name" value="MLTA-INTERACTING PROTEIN-RELATED"/>
    <property type="match status" value="1"/>
</dbReference>
<accession>A0ABZ0JYE4</accession>
<evidence type="ECO:0000256" key="3">
    <source>
        <dbReference type="ARBA" id="ARBA00022729"/>
    </source>
</evidence>